<evidence type="ECO:0000313" key="1">
    <source>
        <dbReference type="EMBL" id="KAF2635105.1"/>
    </source>
</evidence>
<accession>A0A6A6RIX6</accession>
<reference evidence="1" key="1">
    <citation type="journal article" date="2020" name="Stud. Mycol.">
        <title>101 Dothideomycetes genomes: a test case for predicting lifestyles and emergence of pathogens.</title>
        <authorList>
            <person name="Haridas S."/>
            <person name="Albert R."/>
            <person name="Binder M."/>
            <person name="Bloem J."/>
            <person name="Labutti K."/>
            <person name="Salamov A."/>
            <person name="Andreopoulos B."/>
            <person name="Baker S."/>
            <person name="Barry K."/>
            <person name="Bills G."/>
            <person name="Bluhm B."/>
            <person name="Cannon C."/>
            <person name="Castanera R."/>
            <person name="Culley D."/>
            <person name="Daum C."/>
            <person name="Ezra D."/>
            <person name="Gonzalez J."/>
            <person name="Henrissat B."/>
            <person name="Kuo A."/>
            <person name="Liang C."/>
            <person name="Lipzen A."/>
            <person name="Lutzoni F."/>
            <person name="Magnuson J."/>
            <person name="Mondo S."/>
            <person name="Nolan M."/>
            <person name="Ohm R."/>
            <person name="Pangilinan J."/>
            <person name="Park H.-J."/>
            <person name="Ramirez L."/>
            <person name="Alfaro M."/>
            <person name="Sun H."/>
            <person name="Tritt A."/>
            <person name="Yoshinaga Y."/>
            <person name="Zwiers L.-H."/>
            <person name="Turgeon B."/>
            <person name="Goodwin S."/>
            <person name="Spatafora J."/>
            <person name="Crous P."/>
            <person name="Grigoriev I."/>
        </authorList>
    </citation>
    <scope>NUCLEOTIDE SEQUENCE</scope>
    <source>
        <strain evidence="1">CBS 473.64</strain>
    </source>
</reference>
<proteinExistence type="predicted"/>
<dbReference type="EMBL" id="MU006810">
    <property type="protein sequence ID" value="KAF2635105.1"/>
    <property type="molecule type" value="Genomic_DNA"/>
</dbReference>
<gene>
    <name evidence="1" type="ORF">P280DRAFT_199055</name>
</gene>
<protein>
    <submittedName>
        <fullName evidence="1">Uncharacterized protein</fullName>
    </submittedName>
</protein>
<name>A0A6A6RIX6_9PLEO</name>
<sequence length="189" mass="21674">MGVLDTKSRIFAAYRGIAPACTTALQHYRAKDTRIRPTMCVDRLHFHAPRSMRLTPLAVLRLLFTEWVVSASRGPLPQQPNTTWSLASRMYTKPTIPLKIHGRWRARRHKTARAYHIATSGNYTYDISTRRSDLYPCHYSSASTIFSEPALTLTLVWEVEQEVDEWWAGARLGLYRTRTTHSAKSTVPQ</sequence>
<evidence type="ECO:0000313" key="2">
    <source>
        <dbReference type="Proteomes" id="UP000799753"/>
    </source>
</evidence>
<organism evidence="1 2">
    <name type="scientific">Massarina eburnea CBS 473.64</name>
    <dbReference type="NCBI Taxonomy" id="1395130"/>
    <lineage>
        <taxon>Eukaryota</taxon>
        <taxon>Fungi</taxon>
        <taxon>Dikarya</taxon>
        <taxon>Ascomycota</taxon>
        <taxon>Pezizomycotina</taxon>
        <taxon>Dothideomycetes</taxon>
        <taxon>Pleosporomycetidae</taxon>
        <taxon>Pleosporales</taxon>
        <taxon>Massarineae</taxon>
        <taxon>Massarinaceae</taxon>
        <taxon>Massarina</taxon>
    </lineage>
</organism>
<dbReference type="Proteomes" id="UP000799753">
    <property type="component" value="Unassembled WGS sequence"/>
</dbReference>
<keyword evidence="2" id="KW-1185">Reference proteome</keyword>
<dbReference type="AlphaFoldDB" id="A0A6A6RIX6"/>